<accession>A0ABQ7TYD3</accession>
<organism evidence="1 2">
    <name type="scientific">Solanum tuberosum</name>
    <name type="common">Potato</name>
    <dbReference type="NCBI Taxonomy" id="4113"/>
    <lineage>
        <taxon>Eukaryota</taxon>
        <taxon>Viridiplantae</taxon>
        <taxon>Streptophyta</taxon>
        <taxon>Embryophyta</taxon>
        <taxon>Tracheophyta</taxon>
        <taxon>Spermatophyta</taxon>
        <taxon>Magnoliopsida</taxon>
        <taxon>eudicotyledons</taxon>
        <taxon>Gunneridae</taxon>
        <taxon>Pentapetalae</taxon>
        <taxon>asterids</taxon>
        <taxon>lamiids</taxon>
        <taxon>Solanales</taxon>
        <taxon>Solanaceae</taxon>
        <taxon>Solanoideae</taxon>
        <taxon>Solaneae</taxon>
        <taxon>Solanum</taxon>
    </lineage>
</organism>
<reference evidence="1 2" key="1">
    <citation type="journal article" date="2021" name="bioRxiv">
        <title>Chromosome-scale and haplotype-resolved genome assembly of a tetraploid potato cultivar.</title>
        <authorList>
            <person name="Sun H."/>
            <person name="Jiao W.-B."/>
            <person name="Krause K."/>
            <person name="Campoy J.A."/>
            <person name="Goel M."/>
            <person name="Folz-Donahue K."/>
            <person name="Kukat C."/>
            <person name="Huettel B."/>
            <person name="Schneeberger K."/>
        </authorList>
    </citation>
    <scope>NUCLEOTIDE SEQUENCE [LARGE SCALE GENOMIC DNA]</scope>
    <source>
        <strain evidence="1">SolTubOtavaFocal</strain>
        <tissue evidence="1">Leaves</tissue>
    </source>
</reference>
<keyword evidence="2" id="KW-1185">Reference proteome</keyword>
<gene>
    <name evidence="1" type="ORF">KY290_037913</name>
</gene>
<dbReference type="Proteomes" id="UP000826656">
    <property type="component" value="Unassembled WGS sequence"/>
</dbReference>
<comment type="caution">
    <text evidence="1">The sequence shown here is derived from an EMBL/GenBank/DDBJ whole genome shotgun (WGS) entry which is preliminary data.</text>
</comment>
<evidence type="ECO:0000313" key="1">
    <source>
        <dbReference type="EMBL" id="KAH0739208.1"/>
    </source>
</evidence>
<evidence type="ECO:0000313" key="2">
    <source>
        <dbReference type="Proteomes" id="UP000826656"/>
    </source>
</evidence>
<sequence>MGEVKGGYTIAKKNIGGVDYVTVDQRDNKTIKGIAQCTNHPALAGSEKGLHPKDCNVEKRKSWRLLSDICGIDLGEAALRVSKEPWHLGRRLAVSLLSCTAPELEATVRSNRPN</sequence>
<name>A0ABQ7TYD3_SOLTU</name>
<dbReference type="EMBL" id="JAIVGD010000028">
    <property type="protein sequence ID" value="KAH0739208.1"/>
    <property type="molecule type" value="Genomic_DNA"/>
</dbReference>
<protein>
    <submittedName>
        <fullName evidence="1">Uncharacterized protein</fullName>
    </submittedName>
</protein>
<proteinExistence type="predicted"/>